<dbReference type="RefSeq" id="XP_067693406.1">
    <property type="nucleotide sequence ID" value="XM_067837985.1"/>
</dbReference>
<gene>
    <name evidence="2" type="ORF">CUR178_06315</name>
</gene>
<accession>A0A836KLT0</accession>
<sequence length="72" mass="7813">MVGIEGAVATRTPNCAKAERLSRSHPPSPRTQELAHHTTFRSASTLHREVQRSTSMGSVAVLMFESAVPRAL</sequence>
<proteinExistence type="predicted"/>
<feature type="region of interest" description="Disordered" evidence="1">
    <location>
        <begin position="1"/>
        <end position="36"/>
    </location>
</feature>
<evidence type="ECO:0000313" key="2">
    <source>
        <dbReference type="EMBL" id="KAG5480259.1"/>
    </source>
</evidence>
<comment type="caution">
    <text evidence="2">The sequence shown here is derived from an EMBL/GenBank/DDBJ whole genome shotgun (WGS) entry which is preliminary data.</text>
</comment>
<reference evidence="2 3" key="1">
    <citation type="submission" date="2021-02" db="EMBL/GenBank/DDBJ databases">
        <title>Leishmania (Mundinia) enrietti genome sequencing and assembly.</title>
        <authorList>
            <person name="Almutairi H."/>
            <person name="Gatherer D."/>
        </authorList>
    </citation>
    <scope>NUCLEOTIDE SEQUENCE [LARGE SCALE GENOMIC DNA]</scope>
    <source>
        <strain evidence="2">CUR178</strain>
    </source>
</reference>
<dbReference type="EMBL" id="JAFHKP010000021">
    <property type="protein sequence ID" value="KAG5480259.1"/>
    <property type="molecule type" value="Genomic_DNA"/>
</dbReference>
<name>A0A836KLT0_LEIEN</name>
<organism evidence="2 3">
    <name type="scientific">Leishmania enriettii</name>
    <dbReference type="NCBI Taxonomy" id="5663"/>
    <lineage>
        <taxon>Eukaryota</taxon>
        <taxon>Discoba</taxon>
        <taxon>Euglenozoa</taxon>
        <taxon>Kinetoplastea</taxon>
        <taxon>Metakinetoplastina</taxon>
        <taxon>Trypanosomatida</taxon>
        <taxon>Trypanosomatidae</taxon>
        <taxon>Leishmaniinae</taxon>
        <taxon>Leishmania</taxon>
    </lineage>
</organism>
<protein>
    <submittedName>
        <fullName evidence="2">Uncharacterized protein</fullName>
    </submittedName>
</protein>
<evidence type="ECO:0000313" key="3">
    <source>
        <dbReference type="Proteomes" id="UP000674179"/>
    </source>
</evidence>
<dbReference type="Proteomes" id="UP000674179">
    <property type="component" value="Chromosome 21"/>
</dbReference>
<dbReference type="KEGG" id="lenr:94173495"/>
<dbReference type="OrthoDB" id="10309526at2759"/>
<evidence type="ECO:0000256" key="1">
    <source>
        <dbReference type="SAM" id="MobiDB-lite"/>
    </source>
</evidence>
<dbReference type="AlphaFoldDB" id="A0A836KLT0"/>
<dbReference type="GeneID" id="94173495"/>
<keyword evidence="3" id="KW-1185">Reference proteome</keyword>